<keyword evidence="4 11" id="KW-0808">Transferase</keyword>
<evidence type="ECO:0000256" key="3">
    <source>
        <dbReference type="ARBA" id="ARBA00004906"/>
    </source>
</evidence>
<reference evidence="14" key="2">
    <citation type="submission" date="2023-04" db="EMBL/GenBank/DDBJ databases">
        <authorList>
            <person name="Bruccoleri R.E."/>
            <person name="Oakeley E.J."/>
            <person name="Faust A.-M."/>
            <person name="Dessus-Babus S."/>
            <person name="Altorfer M."/>
            <person name="Burckhardt D."/>
            <person name="Oertli M."/>
            <person name="Naumann U."/>
            <person name="Petersen F."/>
            <person name="Wong J."/>
        </authorList>
    </citation>
    <scope>NUCLEOTIDE SEQUENCE</scope>
    <source>
        <strain evidence="14">GSM-AAB239-AS_SAM_17_03QT</strain>
        <tissue evidence="14">Leaf</tissue>
    </source>
</reference>
<comment type="pathway">
    <text evidence="3 11">Protein modification; protein ubiquitination.</text>
</comment>
<dbReference type="EMBL" id="JANAVB010000194">
    <property type="protein sequence ID" value="KAJ6854164.1"/>
    <property type="molecule type" value="Genomic_DNA"/>
</dbReference>
<dbReference type="GO" id="GO:0008270">
    <property type="term" value="F:zinc ion binding"/>
    <property type="evidence" value="ECO:0007669"/>
    <property type="project" value="UniProtKB-KW"/>
</dbReference>
<dbReference type="InterPro" id="IPR018957">
    <property type="entry name" value="Znf_C3HC4_RING-type"/>
</dbReference>
<dbReference type="Pfam" id="PF00097">
    <property type="entry name" value="zf-C3HC4"/>
    <property type="match status" value="1"/>
</dbReference>
<evidence type="ECO:0000313" key="15">
    <source>
        <dbReference type="EMBL" id="KAJ6854165.1"/>
    </source>
</evidence>
<keyword evidence="7 11" id="KW-0833">Ubl conjugation pathway</keyword>
<dbReference type="InterPro" id="IPR017907">
    <property type="entry name" value="Znf_RING_CS"/>
</dbReference>
<keyword evidence="11" id="KW-0256">Endoplasmic reticulum</keyword>
<keyword evidence="8 11" id="KW-0862">Zinc</keyword>
<dbReference type="EMBL" id="JANAVB010000194">
    <property type="protein sequence ID" value="KAJ6854165.1"/>
    <property type="molecule type" value="Genomic_DNA"/>
</dbReference>
<evidence type="ECO:0000256" key="10">
    <source>
        <dbReference type="PROSITE-ProRule" id="PRU00175"/>
    </source>
</evidence>
<protein>
    <recommendedName>
        <fullName evidence="11">E3 ubiquitin-protein ligase RMA</fullName>
        <ecNumber evidence="11">2.3.2.27</ecNumber>
    </recommendedName>
    <alternativeName>
        <fullName evidence="11">Protein RING membrane-anchor</fullName>
    </alternativeName>
    <alternativeName>
        <fullName evidence="11">RING-type E3 ubiquitin transferase RMA</fullName>
    </alternativeName>
</protein>
<evidence type="ECO:0000256" key="2">
    <source>
        <dbReference type="ARBA" id="ARBA00004308"/>
    </source>
</evidence>
<sequence length="272" mass="30407">MEVNEIVEGYFDEGGEETTQVDQEPLKKCGDGISSVVASPPTAASGCFDCNICLDFAVDPVVTLCGHLYCWPCIYKWLQIETTSPQQCPVCKAPLSENALVPLYGRGHITKRSHQNVDIPRRPSSVRHQDQVAPESDPASLTDEDLDADIHPMLAAHRRRHQHYQLHHHEHHHHHHYPLGDYAPPSAQPSSPTLGMARTTRSGVLGGLAIAVLPWVFRNHQEAMGVHYASPFSLETNGGSPRLRRQEIEVEMSLHQIWLFMFCCAVLCLLLF</sequence>
<comment type="domain">
    <text evidence="11">The RING-type zinc finger domain is responsible for E3 ligase activity.</text>
</comment>
<evidence type="ECO:0000313" key="14">
    <source>
        <dbReference type="EMBL" id="KAJ6854164.1"/>
    </source>
</evidence>
<dbReference type="InterPro" id="IPR013083">
    <property type="entry name" value="Znf_RING/FYVE/PHD"/>
</dbReference>
<keyword evidence="6 10" id="KW-0863">Zinc-finger</keyword>
<evidence type="ECO:0000256" key="4">
    <source>
        <dbReference type="ARBA" id="ARBA00022679"/>
    </source>
</evidence>
<feature type="transmembrane region" description="Helical" evidence="11">
    <location>
        <begin position="252"/>
        <end position="271"/>
    </location>
</feature>
<dbReference type="EC" id="2.3.2.27" evidence="11"/>
<dbReference type="GO" id="GO:0005789">
    <property type="term" value="C:endoplasmic reticulum membrane"/>
    <property type="evidence" value="ECO:0007669"/>
    <property type="project" value="UniProtKB-SubCell"/>
</dbReference>
<evidence type="ECO:0000256" key="8">
    <source>
        <dbReference type="ARBA" id="ARBA00022833"/>
    </source>
</evidence>
<dbReference type="InterPro" id="IPR001841">
    <property type="entry name" value="Znf_RING"/>
</dbReference>
<gene>
    <name evidence="14" type="ORF">M6B38_101665</name>
    <name evidence="15" type="ORF">M6B38_101670</name>
</gene>
<organism evidence="14 16">
    <name type="scientific">Iris pallida</name>
    <name type="common">Sweet iris</name>
    <dbReference type="NCBI Taxonomy" id="29817"/>
    <lineage>
        <taxon>Eukaryota</taxon>
        <taxon>Viridiplantae</taxon>
        <taxon>Streptophyta</taxon>
        <taxon>Embryophyta</taxon>
        <taxon>Tracheophyta</taxon>
        <taxon>Spermatophyta</taxon>
        <taxon>Magnoliopsida</taxon>
        <taxon>Liliopsida</taxon>
        <taxon>Asparagales</taxon>
        <taxon>Iridaceae</taxon>
        <taxon>Iridoideae</taxon>
        <taxon>Irideae</taxon>
        <taxon>Iris</taxon>
    </lineage>
</organism>
<reference evidence="14" key="1">
    <citation type="journal article" date="2023" name="GigaByte">
        <title>Genome assembly of the bearded iris, Iris pallida Lam.</title>
        <authorList>
            <person name="Bruccoleri R.E."/>
            <person name="Oakeley E.J."/>
            <person name="Faust A.M.E."/>
            <person name="Altorfer M."/>
            <person name="Dessus-Babus S."/>
            <person name="Burckhardt D."/>
            <person name="Oertli M."/>
            <person name="Naumann U."/>
            <person name="Petersen F."/>
            <person name="Wong J."/>
        </authorList>
    </citation>
    <scope>NUCLEOTIDE SEQUENCE</scope>
    <source>
        <strain evidence="14">GSM-AAB239-AS_SAM_17_03QT</strain>
    </source>
</reference>
<dbReference type="AlphaFoldDB" id="A0AAX6IQB5"/>
<accession>A0AAX6IQB5</accession>
<feature type="region of interest" description="Disordered" evidence="12">
    <location>
        <begin position="111"/>
        <end position="145"/>
    </location>
</feature>
<evidence type="ECO:0000256" key="7">
    <source>
        <dbReference type="ARBA" id="ARBA00022786"/>
    </source>
</evidence>
<evidence type="ECO:0000256" key="1">
    <source>
        <dbReference type="ARBA" id="ARBA00000900"/>
    </source>
</evidence>
<proteinExistence type="predicted"/>
<evidence type="ECO:0000259" key="13">
    <source>
        <dbReference type="PROSITE" id="PS50089"/>
    </source>
</evidence>
<comment type="subcellular location">
    <subcellularLocation>
        <location evidence="2">Endomembrane system</location>
    </subcellularLocation>
    <subcellularLocation>
        <location evidence="11">Endoplasmic reticulum membrane</location>
        <topology evidence="11">Single-pass type IV membrane protein</topology>
    </subcellularLocation>
</comment>
<evidence type="ECO:0000256" key="6">
    <source>
        <dbReference type="ARBA" id="ARBA00022771"/>
    </source>
</evidence>
<dbReference type="PROSITE" id="PS50089">
    <property type="entry name" value="ZF_RING_2"/>
    <property type="match status" value="1"/>
</dbReference>
<comment type="catalytic activity">
    <reaction evidence="1 11">
        <text>S-ubiquitinyl-[E2 ubiquitin-conjugating enzyme]-L-cysteine + [acceptor protein]-L-lysine = [E2 ubiquitin-conjugating enzyme]-L-cysteine + N(6)-ubiquitinyl-[acceptor protein]-L-lysine.</text>
        <dbReference type="EC" id="2.3.2.27"/>
    </reaction>
</comment>
<keyword evidence="11" id="KW-0812">Transmembrane</keyword>
<name>A0AAX6IQB5_IRIPA</name>
<evidence type="ECO:0000313" key="16">
    <source>
        <dbReference type="Proteomes" id="UP001140949"/>
    </source>
</evidence>
<feature type="domain" description="RING-type" evidence="13">
    <location>
        <begin position="50"/>
        <end position="92"/>
    </location>
</feature>
<dbReference type="PROSITE" id="PS00518">
    <property type="entry name" value="ZF_RING_1"/>
    <property type="match status" value="1"/>
</dbReference>
<evidence type="ECO:0000256" key="12">
    <source>
        <dbReference type="SAM" id="MobiDB-lite"/>
    </source>
</evidence>
<dbReference type="InterPro" id="IPR045103">
    <property type="entry name" value="RNF5/RNF185-like"/>
</dbReference>
<keyword evidence="5 11" id="KW-0479">Metal-binding</keyword>
<keyword evidence="16" id="KW-1185">Reference proteome</keyword>
<dbReference type="GO" id="GO:0061630">
    <property type="term" value="F:ubiquitin protein ligase activity"/>
    <property type="evidence" value="ECO:0007669"/>
    <property type="project" value="UniProtKB-UniRule"/>
</dbReference>
<keyword evidence="11" id="KW-1133">Transmembrane helix</keyword>
<comment type="function">
    <text evidence="11">E3 ubiquitin-protein ligase.</text>
</comment>
<comment type="caution">
    <text evidence="14">The sequence shown here is derived from an EMBL/GenBank/DDBJ whole genome shotgun (WGS) entry which is preliminary data.</text>
</comment>
<feature type="region of interest" description="Disordered" evidence="12">
    <location>
        <begin position="164"/>
        <end position="193"/>
    </location>
</feature>
<evidence type="ECO:0000256" key="5">
    <source>
        <dbReference type="ARBA" id="ARBA00022723"/>
    </source>
</evidence>
<keyword evidence="9 11" id="KW-0472">Membrane</keyword>
<evidence type="ECO:0000256" key="9">
    <source>
        <dbReference type="ARBA" id="ARBA00023136"/>
    </source>
</evidence>
<dbReference type="GO" id="GO:0006511">
    <property type="term" value="P:ubiquitin-dependent protein catabolic process"/>
    <property type="evidence" value="ECO:0007669"/>
    <property type="project" value="UniProtKB-UniRule"/>
</dbReference>
<evidence type="ECO:0000256" key="11">
    <source>
        <dbReference type="RuleBase" id="RU369090"/>
    </source>
</evidence>
<feature type="compositionally biased region" description="Basic residues" evidence="12">
    <location>
        <begin position="164"/>
        <end position="177"/>
    </location>
</feature>
<dbReference type="SUPFAM" id="SSF57850">
    <property type="entry name" value="RING/U-box"/>
    <property type="match status" value="1"/>
</dbReference>
<dbReference type="PANTHER" id="PTHR12313">
    <property type="entry name" value="E3 UBIQUITIN-PROTEIN LIGASE RNF5-RELATED"/>
    <property type="match status" value="1"/>
</dbReference>
<dbReference type="Proteomes" id="UP001140949">
    <property type="component" value="Unassembled WGS sequence"/>
</dbReference>
<dbReference type="Gene3D" id="3.30.40.10">
    <property type="entry name" value="Zinc/RING finger domain, C3HC4 (zinc finger)"/>
    <property type="match status" value="1"/>
</dbReference>
<dbReference type="SMART" id="SM00184">
    <property type="entry name" value="RING"/>
    <property type="match status" value="1"/>
</dbReference>